<evidence type="ECO:0000313" key="9">
    <source>
        <dbReference type="EMBL" id="UQN14200.1"/>
    </source>
</evidence>
<feature type="transmembrane region" description="Helical" evidence="8">
    <location>
        <begin position="241"/>
        <end position="263"/>
    </location>
</feature>
<dbReference type="InterPro" id="IPR026030">
    <property type="entry name" value="Pur-cyt_permease_Fcy2/21/22"/>
</dbReference>
<feature type="transmembrane region" description="Helical" evidence="8">
    <location>
        <begin position="58"/>
        <end position="80"/>
    </location>
</feature>
<dbReference type="PANTHER" id="PTHR30569:SF0">
    <property type="entry name" value="CYTOSINE PERMEASE"/>
    <property type="match status" value="1"/>
</dbReference>
<gene>
    <name evidence="9" type="ORF">M3M28_09080</name>
</gene>
<evidence type="ECO:0000256" key="2">
    <source>
        <dbReference type="ARBA" id="ARBA00008974"/>
    </source>
</evidence>
<keyword evidence="3 7" id="KW-0813">Transport</keyword>
<feature type="transmembrane region" description="Helical" evidence="8">
    <location>
        <begin position="129"/>
        <end position="154"/>
    </location>
</feature>
<evidence type="ECO:0000256" key="6">
    <source>
        <dbReference type="ARBA" id="ARBA00023136"/>
    </source>
</evidence>
<evidence type="ECO:0000256" key="7">
    <source>
        <dbReference type="PIRNR" id="PIRNR002744"/>
    </source>
</evidence>
<proteinExistence type="inferred from homology"/>
<feature type="transmembrane region" description="Helical" evidence="8">
    <location>
        <begin position="319"/>
        <end position="339"/>
    </location>
</feature>
<evidence type="ECO:0000256" key="1">
    <source>
        <dbReference type="ARBA" id="ARBA00004141"/>
    </source>
</evidence>
<organism evidence="9">
    <name type="scientific">Gulosibacter sediminis</name>
    <dbReference type="NCBI Taxonomy" id="1729695"/>
    <lineage>
        <taxon>Bacteria</taxon>
        <taxon>Bacillati</taxon>
        <taxon>Actinomycetota</taxon>
        <taxon>Actinomycetes</taxon>
        <taxon>Micrococcales</taxon>
        <taxon>Microbacteriaceae</taxon>
        <taxon>Gulosibacter</taxon>
    </lineage>
</organism>
<evidence type="ECO:0000256" key="4">
    <source>
        <dbReference type="ARBA" id="ARBA00022692"/>
    </source>
</evidence>
<keyword evidence="6 7" id="KW-0472">Membrane</keyword>
<feature type="transmembrane region" description="Helical" evidence="8">
    <location>
        <begin position="345"/>
        <end position="367"/>
    </location>
</feature>
<evidence type="ECO:0000256" key="5">
    <source>
        <dbReference type="ARBA" id="ARBA00022989"/>
    </source>
</evidence>
<feature type="transmembrane region" description="Helical" evidence="8">
    <location>
        <begin position="413"/>
        <end position="434"/>
    </location>
</feature>
<dbReference type="PANTHER" id="PTHR30569">
    <property type="entry name" value="CYTOSINE TRANSPORTER CODB"/>
    <property type="match status" value="1"/>
</dbReference>
<evidence type="ECO:0000256" key="3">
    <source>
        <dbReference type="ARBA" id="ARBA00022448"/>
    </source>
</evidence>
<keyword evidence="4 8" id="KW-0812">Transmembrane</keyword>
<reference evidence="9" key="1">
    <citation type="submission" date="2022-05" db="EMBL/GenBank/DDBJ databases">
        <title>Complete genome sequence of toluene-degrading Gulosibacter sediminis strain ACHW.36C.</title>
        <authorList>
            <person name="Wai A.C."/>
            <person name="Lai G.K."/>
            <person name="Griffin S.D."/>
            <person name="Leung F.C."/>
        </authorList>
    </citation>
    <scope>NUCLEOTIDE SEQUENCE [LARGE SCALE GENOMIC DNA]</scope>
    <source>
        <strain evidence="9">ACHW.36C</strain>
    </source>
</reference>
<dbReference type="InterPro" id="IPR030191">
    <property type="entry name" value="CodB"/>
</dbReference>
<feature type="transmembrane region" description="Helical" evidence="8">
    <location>
        <begin position="100"/>
        <end position="123"/>
    </location>
</feature>
<protein>
    <submittedName>
        <fullName evidence="9">Cytosine permease</fullName>
    </submittedName>
</protein>
<feature type="transmembrane region" description="Helical" evidence="8">
    <location>
        <begin position="200"/>
        <end position="221"/>
    </location>
</feature>
<evidence type="ECO:0000256" key="8">
    <source>
        <dbReference type="SAM" id="Phobius"/>
    </source>
</evidence>
<dbReference type="Pfam" id="PF02133">
    <property type="entry name" value="Transp_cyt_pur"/>
    <property type="match status" value="1"/>
</dbReference>
<dbReference type="Gene3D" id="1.10.4160.10">
    <property type="entry name" value="Hydantoin permease"/>
    <property type="match status" value="1"/>
</dbReference>
<feature type="transmembrane region" description="Helical" evidence="8">
    <location>
        <begin position="29"/>
        <end position="52"/>
    </location>
</feature>
<dbReference type="InterPro" id="IPR001248">
    <property type="entry name" value="Pur-cyt_permease"/>
</dbReference>
<dbReference type="PIRSF" id="PIRSF002744">
    <property type="entry name" value="Pur-cyt_permease"/>
    <property type="match status" value="1"/>
</dbReference>
<comment type="subcellular location">
    <subcellularLocation>
        <location evidence="1">Membrane</location>
        <topology evidence="1">Multi-pass membrane protein</topology>
    </subcellularLocation>
</comment>
<sequence>MSHDVNTESADATQAEGPIRGTLGGGRILLIWLAANLVVTTLLTGTLFVPGVTFAESALWIVVGTVLGACVLTLIAVMGVRTGLSTMALTKGSFGLRGSIVPALSNLVILMGWSWVQAMLAGISLDYLIFSWTGFTNPALFAALCEIVVVLLAIFGHEGIAKIEPWLGLVILGFMAYVFISAFGQHSLSEYLAIQADAELGMTGLSVFDIVFATAISWTVLSADLTRTARTPRAGATGAAIGYTLSTVLAMLLGAVAISYVLLEGNEAIPFDPTVVIDAFGAPLAIVMFLSVMATNTMVVFGMTLSLQHAFPLKKPLPFVPTALGLGIVSVIGSTWLGLLDQFTTFLSTIGALFIPVFAVMIIDYYVARRGVYDRDILRHSGGKYWFAGGWNIGAILTWVVGGATYWVLAFVWLSPIGAALPTVLVSALVYFVWVKATGIRAEEGARSQHLAEAA</sequence>
<keyword evidence="5 8" id="KW-1133">Transmembrane helix</keyword>
<feature type="transmembrane region" description="Helical" evidence="8">
    <location>
        <begin position="283"/>
        <end position="307"/>
    </location>
</feature>
<dbReference type="EMBL" id="CP097160">
    <property type="protein sequence ID" value="UQN14200.1"/>
    <property type="molecule type" value="Genomic_DNA"/>
</dbReference>
<accession>A0ABY4MWV3</accession>
<feature type="transmembrane region" description="Helical" evidence="8">
    <location>
        <begin position="388"/>
        <end position="407"/>
    </location>
</feature>
<comment type="similarity">
    <text evidence="2 7">Belongs to the purine-cytosine permease (2.A.39) family.</text>
</comment>
<feature type="transmembrane region" description="Helical" evidence="8">
    <location>
        <begin position="166"/>
        <end position="188"/>
    </location>
</feature>
<name>A0ABY4MWV3_9MICO</name>